<dbReference type="PANTHER" id="PTHR10844:SF19">
    <property type="entry name" value="CAVEOLIN-2"/>
    <property type="match status" value="1"/>
</dbReference>
<evidence type="ECO:0000256" key="6">
    <source>
        <dbReference type="RuleBase" id="RU000680"/>
    </source>
</evidence>
<dbReference type="Proteomes" id="UP000828390">
    <property type="component" value="Unassembled WGS sequence"/>
</dbReference>
<comment type="subcellular location">
    <subcellularLocation>
        <location evidence="1 6">Cell membrane</location>
        <topology evidence="1 6">Peripheral membrane protein</topology>
    </subcellularLocation>
    <subcellularLocation>
        <location evidence="6">Golgi apparatus membrane</location>
        <topology evidence="6">Peripheral membrane protein</topology>
    </subcellularLocation>
    <subcellularLocation>
        <location evidence="6">Membrane</location>
        <location evidence="6">Caveola</location>
        <topology evidence="6">Peripheral membrane protein</topology>
    </subcellularLocation>
</comment>
<dbReference type="GO" id="GO:0005901">
    <property type="term" value="C:caveola"/>
    <property type="evidence" value="ECO:0007669"/>
    <property type="project" value="UniProtKB-SubCell"/>
</dbReference>
<dbReference type="GO" id="GO:0000139">
    <property type="term" value="C:Golgi membrane"/>
    <property type="evidence" value="ECO:0007669"/>
    <property type="project" value="UniProtKB-SubCell"/>
</dbReference>
<comment type="caution">
    <text evidence="7">The sequence shown here is derived from an EMBL/GenBank/DDBJ whole genome shotgun (WGS) entry which is preliminary data.</text>
</comment>
<keyword evidence="4 6" id="KW-0333">Golgi apparatus</keyword>
<evidence type="ECO:0000256" key="1">
    <source>
        <dbReference type="ARBA" id="ARBA00004202"/>
    </source>
</evidence>
<dbReference type="InterPro" id="IPR001612">
    <property type="entry name" value="Caveolin"/>
</dbReference>
<keyword evidence="3 6" id="KW-1003">Cell membrane</keyword>
<accession>A0A9D4NF26</accession>
<dbReference type="PANTHER" id="PTHR10844">
    <property type="entry name" value="CAVEOLIN"/>
    <property type="match status" value="1"/>
</dbReference>
<dbReference type="Pfam" id="PF01146">
    <property type="entry name" value="Caveolin"/>
    <property type="match status" value="1"/>
</dbReference>
<dbReference type="GO" id="GO:0070836">
    <property type="term" value="P:caveola assembly"/>
    <property type="evidence" value="ECO:0007669"/>
    <property type="project" value="InterPro"/>
</dbReference>
<evidence type="ECO:0000256" key="5">
    <source>
        <dbReference type="ARBA" id="ARBA00023136"/>
    </source>
</evidence>
<keyword evidence="5 6" id="KW-0472">Membrane</keyword>
<evidence type="ECO:0000256" key="4">
    <source>
        <dbReference type="ARBA" id="ARBA00023034"/>
    </source>
</evidence>
<evidence type="ECO:0000256" key="3">
    <source>
        <dbReference type="ARBA" id="ARBA00022475"/>
    </source>
</evidence>
<name>A0A9D4NF26_DREPO</name>
<reference evidence="7" key="2">
    <citation type="submission" date="2020-11" db="EMBL/GenBank/DDBJ databases">
        <authorList>
            <person name="McCartney M.A."/>
            <person name="Auch B."/>
            <person name="Kono T."/>
            <person name="Mallez S."/>
            <person name="Becker A."/>
            <person name="Gohl D.M."/>
            <person name="Silverstein K.A.T."/>
            <person name="Koren S."/>
            <person name="Bechman K.B."/>
            <person name="Herman A."/>
            <person name="Abrahante J.E."/>
            <person name="Garbe J."/>
        </authorList>
    </citation>
    <scope>NUCLEOTIDE SEQUENCE</scope>
    <source>
        <strain evidence="7">Duluth1</strain>
        <tissue evidence="7">Whole animal</tissue>
    </source>
</reference>
<comment type="similarity">
    <text evidence="2 6">Belongs to the caveolin family.</text>
</comment>
<dbReference type="AlphaFoldDB" id="A0A9D4NF26"/>
<keyword evidence="8" id="KW-1185">Reference proteome</keyword>
<evidence type="ECO:0000313" key="7">
    <source>
        <dbReference type="EMBL" id="KAH3892459.1"/>
    </source>
</evidence>
<protein>
    <recommendedName>
        <fullName evidence="6">Caveolin</fullName>
    </recommendedName>
</protein>
<comment type="function">
    <text evidence="6">May act as a scaffolding protein within caveolar membranes. Interacts directly with G-protein alpha subunits and can functionally regulate their activity.</text>
</comment>
<organism evidence="7 8">
    <name type="scientific">Dreissena polymorpha</name>
    <name type="common">Zebra mussel</name>
    <name type="synonym">Mytilus polymorpha</name>
    <dbReference type="NCBI Taxonomy" id="45954"/>
    <lineage>
        <taxon>Eukaryota</taxon>
        <taxon>Metazoa</taxon>
        <taxon>Spiralia</taxon>
        <taxon>Lophotrochozoa</taxon>
        <taxon>Mollusca</taxon>
        <taxon>Bivalvia</taxon>
        <taxon>Autobranchia</taxon>
        <taxon>Heteroconchia</taxon>
        <taxon>Euheterodonta</taxon>
        <taxon>Imparidentia</taxon>
        <taxon>Neoheterodontei</taxon>
        <taxon>Myida</taxon>
        <taxon>Dreissenoidea</taxon>
        <taxon>Dreissenidae</taxon>
        <taxon>Dreissena</taxon>
    </lineage>
</organism>
<sequence length="70" mass="7996">MTVLCGICIAAEWGCEFAYVSFAHIWFFTPCFKMLDINCSCMKKIYSQCVGCLIEPCCMACGMLFHQFKK</sequence>
<dbReference type="GO" id="GO:0060090">
    <property type="term" value="F:molecular adaptor activity"/>
    <property type="evidence" value="ECO:0007669"/>
    <property type="project" value="TreeGrafter"/>
</dbReference>
<dbReference type="EMBL" id="JAIWYP010000001">
    <property type="protein sequence ID" value="KAH3892459.1"/>
    <property type="molecule type" value="Genomic_DNA"/>
</dbReference>
<evidence type="ECO:0000256" key="2">
    <source>
        <dbReference type="ARBA" id="ARBA00010988"/>
    </source>
</evidence>
<reference evidence="7" key="1">
    <citation type="journal article" date="2019" name="bioRxiv">
        <title>The Genome of the Zebra Mussel, Dreissena polymorpha: A Resource for Invasive Species Research.</title>
        <authorList>
            <person name="McCartney M.A."/>
            <person name="Auch B."/>
            <person name="Kono T."/>
            <person name="Mallez S."/>
            <person name="Zhang Y."/>
            <person name="Obille A."/>
            <person name="Becker A."/>
            <person name="Abrahante J.E."/>
            <person name="Garbe J."/>
            <person name="Badalamenti J.P."/>
            <person name="Herman A."/>
            <person name="Mangelson H."/>
            <person name="Liachko I."/>
            <person name="Sullivan S."/>
            <person name="Sone E.D."/>
            <person name="Koren S."/>
            <person name="Silverstein K.A.T."/>
            <person name="Beckman K.B."/>
            <person name="Gohl D.M."/>
        </authorList>
    </citation>
    <scope>NUCLEOTIDE SEQUENCE</scope>
    <source>
        <strain evidence="7">Duluth1</strain>
        <tissue evidence="7">Whole animal</tissue>
    </source>
</reference>
<gene>
    <name evidence="7" type="ORF">DPMN_016577</name>
</gene>
<proteinExistence type="inferred from homology"/>
<evidence type="ECO:0000313" key="8">
    <source>
        <dbReference type="Proteomes" id="UP000828390"/>
    </source>
</evidence>